<sequence>MGSLDGASYVARVQHAATHADALAAVQSGLADASVFFYGALLSAFQAHMRKQNPAAVPAGTSDLIALLRLLTFNTVLDVDSASDAVKALLAQQPALMTKLQLLSFLTLCSLHTMTLDGVCLSYSDVEQALRIQGTVLVQRTVLHAVQQRLCVARLDEREQRVRVSSYESRNVTPDDVAKLKERVAQWTAYAEAHLRDIQEG</sequence>
<evidence type="ECO:0000256" key="1">
    <source>
        <dbReference type="ARBA" id="ARBA00022790"/>
    </source>
</evidence>
<dbReference type="Proteomes" id="UP000419144">
    <property type="component" value="Unassembled WGS sequence"/>
</dbReference>
<reference evidence="2" key="1">
    <citation type="submission" date="2019-11" db="EMBL/GenBank/DDBJ databases">
        <title>Leishmania tarentolae CDS.</title>
        <authorList>
            <person name="Goto Y."/>
            <person name="Yamagishi J."/>
        </authorList>
    </citation>
    <scope>NUCLEOTIDE SEQUENCE [LARGE SCALE GENOMIC DNA]</scope>
    <source>
        <strain evidence="2">Parrot Tar II</strain>
    </source>
</reference>
<evidence type="ECO:0008006" key="4">
    <source>
        <dbReference type="Google" id="ProtNLM"/>
    </source>
</evidence>
<gene>
    <name evidence="2" type="ORF">LtaPh_2504200</name>
</gene>
<keyword evidence="3" id="KW-1185">Reference proteome</keyword>
<organism evidence="2 3">
    <name type="scientific">Leishmania tarentolae</name>
    <name type="common">Sauroleishmania tarentolae</name>
    <dbReference type="NCBI Taxonomy" id="5689"/>
    <lineage>
        <taxon>Eukaryota</taxon>
        <taxon>Discoba</taxon>
        <taxon>Euglenozoa</taxon>
        <taxon>Kinetoplastea</taxon>
        <taxon>Metakinetoplastina</taxon>
        <taxon>Trypanosomatida</taxon>
        <taxon>Trypanosomatidae</taxon>
        <taxon>Leishmaniinae</taxon>
        <taxon>Leishmania</taxon>
        <taxon>lizard Leishmania</taxon>
    </lineage>
</organism>
<dbReference type="PANTHER" id="PTHR15350:SF5">
    <property type="entry name" value="COP9 SIGNALOSOME COMPLEX SUBUNIT 7"/>
    <property type="match status" value="1"/>
</dbReference>
<keyword evidence="1" id="KW-0736">Signalosome</keyword>
<comment type="caution">
    <text evidence="2">The sequence shown here is derived from an EMBL/GenBank/DDBJ whole genome shotgun (WGS) entry which is preliminary data.</text>
</comment>
<dbReference type="OrthoDB" id="10265275at2759"/>
<dbReference type="GO" id="GO:0008180">
    <property type="term" value="C:COP9 signalosome"/>
    <property type="evidence" value="ECO:0007669"/>
    <property type="project" value="UniProtKB-KW"/>
</dbReference>
<dbReference type="VEuPathDB" id="TriTrypDB:LtaPh_2504200"/>
<dbReference type="PANTHER" id="PTHR15350">
    <property type="entry name" value="COP9 SIGNALOSOME COMPLEX SUBUNIT 7/DENDRITIC CELL PROTEIN GA17"/>
    <property type="match status" value="1"/>
</dbReference>
<proteinExistence type="predicted"/>
<protein>
    <recommendedName>
        <fullName evidence="4">PCI domain-containing protein</fullName>
    </recommendedName>
</protein>
<dbReference type="EMBL" id="BLBS01000034">
    <property type="protein sequence ID" value="GET89130.1"/>
    <property type="molecule type" value="Genomic_DNA"/>
</dbReference>
<dbReference type="AlphaFoldDB" id="A0A640KHD8"/>
<evidence type="ECO:0000313" key="2">
    <source>
        <dbReference type="EMBL" id="GET89130.1"/>
    </source>
</evidence>
<evidence type="ECO:0000313" key="3">
    <source>
        <dbReference type="Proteomes" id="UP000419144"/>
    </source>
</evidence>
<dbReference type="InterPro" id="IPR045237">
    <property type="entry name" value="COPS7/eIF3m"/>
</dbReference>
<name>A0A640KHD8_LEITA</name>
<accession>A0A640KHD8</accession>